<proteinExistence type="predicted"/>
<evidence type="ECO:0000256" key="2">
    <source>
        <dbReference type="ARBA" id="ARBA00022692"/>
    </source>
</evidence>
<evidence type="ECO:0000256" key="5">
    <source>
        <dbReference type="SAM" id="MobiDB-lite"/>
    </source>
</evidence>
<dbReference type="EMBL" id="JANIEX010000313">
    <property type="protein sequence ID" value="KAJ3568995.1"/>
    <property type="molecule type" value="Genomic_DNA"/>
</dbReference>
<feature type="transmembrane region" description="Helical" evidence="6">
    <location>
        <begin position="186"/>
        <end position="208"/>
    </location>
</feature>
<evidence type="ECO:0000259" key="7">
    <source>
        <dbReference type="PROSITE" id="PS50850"/>
    </source>
</evidence>
<feature type="region of interest" description="Disordered" evidence="5">
    <location>
        <begin position="1"/>
        <end position="61"/>
    </location>
</feature>
<feature type="transmembrane region" description="Helical" evidence="6">
    <location>
        <begin position="129"/>
        <end position="149"/>
    </location>
</feature>
<dbReference type="GO" id="GO:0005886">
    <property type="term" value="C:plasma membrane"/>
    <property type="evidence" value="ECO:0007669"/>
    <property type="project" value="TreeGrafter"/>
</dbReference>
<comment type="subcellular location">
    <subcellularLocation>
        <location evidence="1">Membrane</location>
        <topology evidence="1">Multi-pass membrane protein</topology>
    </subcellularLocation>
</comment>
<dbReference type="PANTHER" id="PTHR23502">
    <property type="entry name" value="MAJOR FACILITATOR SUPERFAMILY"/>
    <property type="match status" value="1"/>
</dbReference>
<protein>
    <recommendedName>
        <fullName evidence="7">Major facilitator superfamily (MFS) profile domain-containing protein</fullName>
    </recommendedName>
</protein>
<evidence type="ECO:0000313" key="9">
    <source>
        <dbReference type="Proteomes" id="UP001213000"/>
    </source>
</evidence>
<keyword evidence="3 6" id="KW-1133">Transmembrane helix</keyword>
<evidence type="ECO:0000313" key="8">
    <source>
        <dbReference type="EMBL" id="KAJ3568995.1"/>
    </source>
</evidence>
<dbReference type="AlphaFoldDB" id="A0AAD5YWU2"/>
<dbReference type="InterPro" id="IPR020846">
    <property type="entry name" value="MFS_dom"/>
</dbReference>
<dbReference type="PANTHER" id="PTHR23502:SF134">
    <property type="entry name" value="MAJOR FACILITATOR SUPERFAMILY (MFS) PROFILE DOMAIN-CONTAINING PROTEIN-RELATED"/>
    <property type="match status" value="1"/>
</dbReference>
<keyword evidence="2 6" id="KW-0812">Transmembrane</keyword>
<dbReference type="InterPro" id="IPR036259">
    <property type="entry name" value="MFS_trans_sf"/>
</dbReference>
<dbReference type="InterPro" id="IPR011701">
    <property type="entry name" value="MFS"/>
</dbReference>
<dbReference type="Pfam" id="PF07690">
    <property type="entry name" value="MFS_1"/>
    <property type="match status" value="1"/>
</dbReference>
<evidence type="ECO:0000256" key="6">
    <source>
        <dbReference type="SAM" id="Phobius"/>
    </source>
</evidence>
<dbReference type="SUPFAM" id="SSF103473">
    <property type="entry name" value="MFS general substrate transporter"/>
    <property type="match status" value="1"/>
</dbReference>
<feature type="compositionally biased region" description="Polar residues" evidence="5">
    <location>
        <begin position="31"/>
        <end position="41"/>
    </location>
</feature>
<gene>
    <name evidence="8" type="ORF">NP233_g5354</name>
</gene>
<feature type="transmembrane region" description="Helical" evidence="6">
    <location>
        <begin position="93"/>
        <end position="117"/>
    </location>
</feature>
<feature type="transmembrane region" description="Helical" evidence="6">
    <location>
        <begin position="359"/>
        <end position="381"/>
    </location>
</feature>
<comment type="caution">
    <text evidence="8">The sequence shown here is derived from an EMBL/GenBank/DDBJ whole genome shotgun (WGS) entry which is preliminary data.</text>
</comment>
<dbReference type="PROSITE" id="PS50850">
    <property type="entry name" value="MFS"/>
    <property type="match status" value="1"/>
</dbReference>
<feature type="transmembrane region" description="Helical" evidence="6">
    <location>
        <begin position="220"/>
        <end position="239"/>
    </location>
</feature>
<evidence type="ECO:0000256" key="3">
    <source>
        <dbReference type="ARBA" id="ARBA00022989"/>
    </source>
</evidence>
<organism evidence="8 9">
    <name type="scientific">Leucocoprinus birnbaumii</name>
    <dbReference type="NCBI Taxonomy" id="56174"/>
    <lineage>
        <taxon>Eukaryota</taxon>
        <taxon>Fungi</taxon>
        <taxon>Dikarya</taxon>
        <taxon>Basidiomycota</taxon>
        <taxon>Agaricomycotina</taxon>
        <taxon>Agaricomycetes</taxon>
        <taxon>Agaricomycetidae</taxon>
        <taxon>Agaricales</taxon>
        <taxon>Agaricineae</taxon>
        <taxon>Agaricaceae</taxon>
        <taxon>Leucocoprinus</taxon>
    </lineage>
</organism>
<reference evidence="8" key="1">
    <citation type="submission" date="2022-07" db="EMBL/GenBank/DDBJ databases">
        <title>Genome Sequence of Leucocoprinus birnbaumii.</title>
        <authorList>
            <person name="Buettner E."/>
        </authorList>
    </citation>
    <scope>NUCLEOTIDE SEQUENCE</scope>
    <source>
        <strain evidence="8">VT141</strain>
    </source>
</reference>
<keyword evidence="4 6" id="KW-0472">Membrane</keyword>
<feature type="transmembrane region" description="Helical" evidence="6">
    <location>
        <begin position="325"/>
        <end position="347"/>
    </location>
</feature>
<feature type="transmembrane region" description="Helical" evidence="6">
    <location>
        <begin position="161"/>
        <end position="180"/>
    </location>
</feature>
<evidence type="ECO:0000256" key="1">
    <source>
        <dbReference type="ARBA" id="ARBA00004141"/>
    </source>
</evidence>
<feature type="domain" description="Major facilitator superfamily (MFS) profile" evidence="7">
    <location>
        <begin position="95"/>
        <end position="396"/>
    </location>
</feature>
<dbReference type="Gene3D" id="1.20.1250.20">
    <property type="entry name" value="MFS general substrate transporter like domains"/>
    <property type="match status" value="1"/>
</dbReference>
<sequence length="396" mass="44402">MIPTTRKEPPIIGGIKRHSRDEEVAVHEQGSVKNTSGQNTICPPDYDAKSHRSVKSSSSTEDKVSECEVEVLWVEYEPNDPRQPINFSRSKKWAITLVACFATFLSGSAVAAYPFGYQSMIRDLNCTEFQATLGLSSYTLGLGIVPMFISALSEEFGRWPLFLWSSLGYELCFAMIAWAPNIETVIIGRFIQGGLSSTGATMVGGTIADIWSIQERGPPMAVFSFASVANLGVGAIMAGWSEMNSMLGWKWIQWIQMTWSGVFVLVILFWFPETRATLVLEKIAKKLRKKTGDRRYKANVQKPSTRELIWISCKRPIRLTFTEPVVASFSLWLAFCWGVLYCLINSISSVFQDLHHFNIGQTGLVFITMMPISGEAISVELHSAHYIRRKIYEAYA</sequence>
<evidence type="ECO:0000256" key="4">
    <source>
        <dbReference type="ARBA" id="ARBA00023136"/>
    </source>
</evidence>
<name>A0AAD5YWU2_9AGAR</name>
<accession>A0AAD5YWU2</accession>
<keyword evidence="9" id="KW-1185">Reference proteome</keyword>
<dbReference type="Proteomes" id="UP001213000">
    <property type="component" value="Unassembled WGS sequence"/>
</dbReference>
<feature type="transmembrane region" description="Helical" evidence="6">
    <location>
        <begin position="251"/>
        <end position="271"/>
    </location>
</feature>
<dbReference type="GO" id="GO:0022857">
    <property type="term" value="F:transmembrane transporter activity"/>
    <property type="evidence" value="ECO:0007669"/>
    <property type="project" value="InterPro"/>
</dbReference>